<keyword evidence="6 10" id="KW-0378">Hydrolase</keyword>
<dbReference type="EC" id="3.2.1.101" evidence="4 10"/>
<keyword evidence="12" id="KW-0812">Transmembrane</keyword>
<dbReference type="InterPro" id="IPR008928">
    <property type="entry name" value="6-hairpin_glycosidase_sf"/>
</dbReference>
<feature type="signal peptide" evidence="13">
    <location>
        <begin position="1"/>
        <end position="23"/>
    </location>
</feature>
<name>A0A1V8T6R2_9PEZI</name>
<evidence type="ECO:0000256" key="13">
    <source>
        <dbReference type="SAM" id="SignalP"/>
    </source>
</evidence>
<keyword evidence="8" id="KW-0325">Glycoprotein</keyword>
<evidence type="ECO:0000256" key="5">
    <source>
        <dbReference type="ARBA" id="ARBA00022729"/>
    </source>
</evidence>
<evidence type="ECO:0000256" key="12">
    <source>
        <dbReference type="SAM" id="Phobius"/>
    </source>
</evidence>
<evidence type="ECO:0000256" key="3">
    <source>
        <dbReference type="ARBA" id="ARBA00009699"/>
    </source>
</evidence>
<dbReference type="Proteomes" id="UP000192596">
    <property type="component" value="Unassembled WGS sequence"/>
</dbReference>
<comment type="catalytic activity">
    <reaction evidence="1 10">
        <text>Random hydrolysis of (1-&gt;6)-alpha-D-mannosidic linkages in unbranched (1-&gt;6)-mannans.</text>
        <dbReference type="EC" id="3.2.1.101"/>
    </reaction>
</comment>
<accession>A0A1V8T6R2</accession>
<feature type="chain" id="PRO_5012596427" description="Mannan endo-1,6-alpha-mannosidase" evidence="13">
    <location>
        <begin position="24"/>
        <end position="454"/>
    </location>
</feature>
<protein>
    <recommendedName>
        <fullName evidence="4 10">Mannan endo-1,6-alpha-mannosidase</fullName>
        <ecNumber evidence="4 10">3.2.1.101</ecNumber>
    </recommendedName>
</protein>
<evidence type="ECO:0000256" key="2">
    <source>
        <dbReference type="ARBA" id="ARBA00004308"/>
    </source>
</evidence>
<feature type="transmembrane region" description="Helical" evidence="12">
    <location>
        <begin position="432"/>
        <end position="453"/>
    </location>
</feature>
<dbReference type="Gene3D" id="1.50.10.20">
    <property type="match status" value="1"/>
</dbReference>
<evidence type="ECO:0000313" key="14">
    <source>
        <dbReference type="EMBL" id="OQO06951.1"/>
    </source>
</evidence>
<dbReference type="AlphaFoldDB" id="A0A1V8T6R2"/>
<keyword evidence="15" id="KW-1185">Reference proteome</keyword>
<evidence type="ECO:0000256" key="6">
    <source>
        <dbReference type="ARBA" id="ARBA00022801"/>
    </source>
</evidence>
<organism evidence="14 15">
    <name type="scientific">Cryoendolithus antarcticus</name>
    <dbReference type="NCBI Taxonomy" id="1507870"/>
    <lineage>
        <taxon>Eukaryota</taxon>
        <taxon>Fungi</taxon>
        <taxon>Dikarya</taxon>
        <taxon>Ascomycota</taxon>
        <taxon>Pezizomycotina</taxon>
        <taxon>Dothideomycetes</taxon>
        <taxon>Dothideomycetidae</taxon>
        <taxon>Cladosporiales</taxon>
        <taxon>Cladosporiaceae</taxon>
        <taxon>Cryoendolithus</taxon>
    </lineage>
</organism>
<evidence type="ECO:0000256" key="10">
    <source>
        <dbReference type="PIRNR" id="PIRNR016302"/>
    </source>
</evidence>
<comment type="subcellular location">
    <subcellularLocation>
        <location evidence="2">Endomembrane system</location>
    </subcellularLocation>
</comment>
<evidence type="ECO:0000256" key="7">
    <source>
        <dbReference type="ARBA" id="ARBA00023136"/>
    </source>
</evidence>
<dbReference type="OrthoDB" id="4187847at2759"/>
<sequence>MKIRSGTSSAVCGALLAARCTSAIQLTITDANSIKTAASTAAHGMMSYYKGNVTGGTPGLLPQPYYWWEGGAMWGSLIDYWSYTGDTTYNDIVSESLLFQVGPDDDFMPPNQTKSLGNDDQAFWGMAAMTAAEAGFPNPPSDQPQWLALAQAVFNTQAVRWDNSTCGGGLRWQIYSFNNGYNYKNSISQGGFFNIAARLGLYTKNETYFDWANQMWDWTNAIGLISDSYQVFDGSDDTLNCTELNHIQWSYNTGIFLSGAAVMYNVTTGAEQAKWKARVQGLITGANAFFYQGQGIMYEVACEPNNNCNTDQQSFKAYLLRWMTLTIKLAPWTHDILLPLIQTTATAAAKSCVGGSDGVTCGTKWYEGNWDGTYGVGQQMNAMEAFQSLLVDQVGPPLSNSTGGTSLGNPSAGTGPSTVAVPQSAITTKDKAGAGILTTLVLITILGGAWWMIA</sequence>
<evidence type="ECO:0000256" key="8">
    <source>
        <dbReference type="ARBA" id="ARBA00023180"/>
    </source>
</evidence>
<dbReference type="InParanoid" id="A0A1V8T6R2"/>
<dbReference type="PANTHER" id="PTHR12145:SF36">
    <property type="entry name" value="MANNAN ENDO-1,6-ALPHA-MANNOSIDASE DCW1"/>
    <property type="match status" value="1"/>
</dbReference>
<dbReference type="InterPro" id="IPR014480">
    <property type="entry name" value="Mannan-1_6-alpha_mannosidase"/>
</dbReference>
<dbReference type="GO" id="GO:0016052">
    <property type="term" value="P:carbohydrate catabolic process"/>
    <property type="evidence" value="ECO:0007669"/>
    <property type="project" value="InterPro"/>
</dbReference>
<evidence type="ECO:0000256" key="9">
    <source>
        <dbReference type="ARBA" id="ARBA00023295"/>
    </source>
</evidence>
<evidence type="ECO:0000313" key="15">
    <source>
        <dbReference type="Proteomes" id="UP000192596"/>
    </source>
</evidence>
<comment type="caution">
    <text evidence="14">The sequence shown here is derived from an EMBL/GenBank/DDBJ whole genome shotgun (WGS) entry which is preliminary data.</text>
</comment>
<evidence type="ECO:0000256" key="1">
    <source>
        <dbReference type="ARBA" id="ARBA00001452"/>
    </source>
</evidence>
<evidence type="ECO:0000256" key="11">
    <source>
        <dbReference type="SAM" id="MobiDB-lite"/>
    </source>
</evidence>
<gene>
    <name evidence="14" type="ORF">B0A48_07517</name>
</gene>
<dbReference type="Pfam" id="PF03663">
    <property type="entry name" value="Glyco_hydro_76"/>
    <property type="match status" value="1"/>
</dbReference>
<keyword evidence="7 12" id="KW-0472">Membrane</keyword>
<reference evidence="15" key="1">
    <citation type="submission" date="2017-03" db="EMBL/GenBank/DDBJ databases">
        <title>Genomes of endolithic fungi from Antarctica.</title>
        <authorList>
            <person name="Coleine C."/>
            <person name="Masonjones S."/>
            <person name="Stajich J.E."/>
        </authorList>
    </citation>
    <scope>NUCLEOTIDE SEQUENCE [LARGE SCALE GENOMIC DNA]</scope>
    <source>
        <strain evidence="15">CCFEE 5527</strain>
    </source>
</reference>
<dbReference type="GO" id="GO:0008496">
    <property type="term" value="F:mannan endo-1,6-alpha-mannosidase activity"/>
    <property type="evidence" value="ECO:0007669"/>
    <property type="project" value="UniProtKB-UniRule"/>
</dbReference>
<dbReference type="PIRSF" id="PIRSF016302">
    <property type="entry name" value="Man_a_manosd"/>
    <property type="match status" value="1"/>
</dbReference>
<dbReference type="EMBL" id="NAJO01000015">
    <property type="protein sequence ID" value="OQO06951.1"/>
    <property type="molecule type" value="Genomic_DNA"/>
</dbReference>
<keyword evidence="12" id="KW-1133">Transmembrane helix</keyword>
<dbReference type="GO" id="GO:0012505">
    <property type="term" value="C:endomembrane system"/>
    <property type="evidence" value="ECO:0007669"/>
    <property type="project" value="UniProtKB-SubCell"/>
</dbReference>
<dbReference type="FunFam" id="1.50.10.20:FF:000006">
    <property type="entry name" value="Mannan endo-1,6-alpha-mannosidase"/>
    <property type="match status" value="1"/>
</dbReference>
<comment type="similarity">
    <text evidence="3 10">Belongs to the glycosyl hydrolase 76 family.</text>
</comment>
<dbReference type="STRING" id="1507870.A0A1V8T6R2"/>
<dbReference type="InterPro" id="IPR005198">
    <property type="entry name" value="Glyco_hydro_76"/>
</dbReference>
<feature type="region of interest" description="Disordered" evidence="11">
    <location>
        <begin position="400"/>
        <end position="419"/>
    </location>
</feature>
<keyword evidence="9 10" id="KW-0326">Glycosidase</keyword>
<dbReference type="GO" id="GO:0009272">
    <property type="term" value="P:fungal-type cell wall biogenesis"/>
    <property type="evidence" value="ECO:0007669"/>
    <property type="project" value="TreeGrafter"/>
</dbReference>
<keyword evidence="5 13" id="KW-0732">Signal</keyword>
<dbReference type="FunCoup" id="A0A1V8T6R2">
    <property type="interactions" value="56"/>
</dbReference>
<evidence type="ECO:0000256" key="4">
    <source>
        <dbReference type="ARBA" id="ARBA00012350"/>
    </source>
</evidence>
<proteinExistence type="inferred from homology"/>
<dbReference type="SUPFAM" id="SSF48208">
    <property type="entry name" value="Six-hairpin glycosidases"/>
    <property type="match status" value="1"/>
</dbReference>
<dbReference type="PANTHER" id="PTHR12145">
    <property type="entry name" value="MANNAN ENDO-1,6-ALPHA-MANNOSIDASE DCW1"/>
    <property type="match status" value="1"/>
</dbReference>